<evidence type="ECO:0000313" key="1">
    <source>
        <dbReference type="EMBL" id="KFG34494.1"/>
    </source>
</evidence>
<dbReference type="Proteomes" id="UP000028837">
    <property type="component" value="Unassembled WGS sequence"/>
</dbReference>
<dbReference type="EMBL" id="AHZU02001243">
    <property type="protein sequence ID" value="KFG34494.1"/>
    <property type="molecule type" value="Genomic_DNA"/>
</dbReference>
<accession>A0A086JQS6</accession>
<dbReference type="VEuPathDB" id="ToxoDB:TGDOM2_400540"/>
<protein>
    <submittedName>
        <fullName evidence="1">Uncharacterized protein</fullName>
    </submittedName>
</protein>
<sequence>MGSYCLYCPEDRSSPFGDGCELHVDESSCRVFERVCEFLREIQDIVGVWINLVNDYNDRGDTDVGNWSWDPKFKAIQAYCPP</sequence>
<name>A0A086JQS6_TOXGO</name>
<proteinExistence type="predicted"/>
<dbReference type="AlphaFoldDB" id="A0A086JQS6"/>
<organism evidence="1 2">
    <name type="scientific">Toxoplasma gondii GAB2-2007-GAL-DOM2</name>
    <dbReference type="NCBI Taxonomy" id="1130820"/>
    <lineage>
        <taxon>Eukaryota</taxon>
        <taxon>Sar</taxon>
        <taxon>Alveolata</taxon>
        <taxon>Apicomplexa</taxon>
        <taxon>Conoidasida</taxon>
        <taxon>Coccidia</taxon>
        <taxon>Eucoccidiorida</taxon>
        <taxon>Eimeriorina</taxon>
        <taxon>Sarcocystidae</taxon>
        <taxon>Toxoplasma</taxon>
    </lineage>
</organism>
<reference evidence="1 2" key="1">
    <citation type="submission" date="2014-02" db="EMBL/GenBank/DDBJ databases">
        <authorList>
            <person name="Sibley D."/>
            <person name="Venepally P."/>
            <person name="Karamycheva S."/>
            <person name="Hadjithomas M."/>
            <person name="Khan A."/>
            <person name="Brunk B."/>
            <person name="Roos D."/>
            <person name="Caler E."/>
            <person name="Lorenzi H."/>
        </authorList>
    </citation>
    <scope>NUCLEOTIDE SEQUENCE [LARGE SCALE GENOMIC DNA]</scope>
    <source>
        <strain evidence="1 2">GAB2-2007-GAL-DOM2</strain>
    </source>
</reference>
<evidence type="ECO:0000313" key="2">
    <source>
        <dbReference type="Proteomes" id="UP000028837"/>
    </source>
</evidence>
<gene>
    <name evidence="1" type="ORF">TGDOM2_400540</name>
</gene>
<comment type="caution">
    <text evidence="1">The sequence shown here is derived from an EMBL/GenBank/DDBJ whole genome shotgun (WGS) entry which is preliminary data.</text>
</comment>